<dbReference type="PANTHER" id="PTHR24198:SF165">
    <property type="entry name" value="ANKYRIN REPEAT-CONTAINING PROTEIN-RELATED"/>
    <property type="match status" value="1"/>
</dbReference>
<comment type="caution">
    <text evidence="5">The sequence shown here is derived from an EMBL/GenBank/DDBJ whole genome shotgun (WGS) entry which is preliminary data.</text>
</comment>
<dbReference type="Pfam" id="PF12796">
    <property type="entry name" value="Ank_2"/>
    <property type="match status" value="1"/>
</dbReference>
<accession>A0A084GG67</accession>
<gene>
    <name evidence="5" type="ORF">SAPIO_CDS0630</name>
</gene>
<dbReference type="CDD" id="cd09917">
    <property type="entry name" value="F-box_SF"/>
    <property type="match status" value="1"/>
</dbReference>
<dbReference type="InterPro" id="IPR002110">
    <property type="entry name" value="Ankyrin_rpt"/>
</dbReference>
<dbReference type="Gene3D" id="1.25.40.20">
    <property type="entry name" value="Ankyrin repeat-containing domain"/>
    <property type="match status" value="2"/>
</dbReference>
<dbReference type="OMA" id="RFKYNNS"/>
<dbReference type="SMART" id="SM00248">
    <property type="entry name" value="ANK"/>
    <property type="match status" value="11"/>
</dbReference>
<dbReference type="GeneID" id="27718782"/>
<proteinExistence type="predicted"/>
<protein>
    <submittedName>
        <fullName evidence="5">Uncharacterized protein</fullName>
    </submittedName>
</protein>
<dbReference type="AlphaFoldDB" id="A0A084GG67"/>
<organism evidence="5 6">
    <name type="scientific">Pseudallescheria apiosperma</name>
    <name type="common">Scedosporium apiospermum</name>
    <dbReference type="NCBI Taxonomy" id="563466"/>
    <lineage>
        <taxon>Eukaryota</taxon>
        <taxon>Fungi</taxon>
        <taxon>Dikarya</taxon>
        <taxon>Ascomycota</taxon>
        <taxon>Pezizomycotina</taxon>
        <taxon>Sordariomycetes</taxon>
        <taxon>Hypocreomycetidae</taxon>
        <taxon>Microascales</taxon>
        <taxon>Microascaceae</taxon>
        <taxon>Scedosporium</taxon>
    </lineage>
</organism>
<reference evidence="5 6" key="1">
    <citation type="journal article" date="2014" name="Genome Announc.">
        <title>Draft genome sequence of the pathogenic fungus Scedosporium apiospermum.</title>
        <authorList>
            <person name="Vandeputte P."/>
            <person name="Ghamrawi S."/>
            <person name="Rechenmann M."/>
            <person name="Iltis A."/>
            <person name="Giraud S."/>
            <person name="Fleury M."/>
            <person name="Thornton C."/>
            <person name="Delhaes L."/>
            <person name="Meyer W."/>
            <person name="Papon N."/>
            <person name="Bouchara J.P."/>
        </authorList>
    </citation>
    <scope>NUCLEOTIDE SEQUENCE [LARGE SCALE GENOMIC DNA]</scope>
    <source>
        <strain evidence="5 6">IHEM 14462</strain>
    </source>
</reference>
<keyword evidence="2 3" id="KW-0040">ANK repeat</keyword>
<dbReference type="PROSITE" id="PS50297">
    <property type="entry name" value="ANK_REP_REGION"/>
    <property type="match status" value="3"/>
</dbReference>
<dbReference type="RefSeq" id="XP_016646128.1">
    <property type="nucleotide sequence ID" value="XM_016783362.1"/>
</dbReference>
<dbReference type="VEuPathDB" id="FungiDB:SAPIO_CDS0630"/>
<dbReference type="EMBL" id="JOWA01000033">
    <property type="protein sequence ID" value="KEZ46329.1"/>
    <property type="molecule type" value="Genomic_DNA"/>
</dbReference>
<evidence type="ECO:0000313" key="5">
    <source>
        <dbReference type="EMBL" id="KEZ46329.1"/>
    </source>
</evidence>
<keyword evidence="1" id="KW-0677">Repeat</keyword>
<evidence type="ECO:0000256" key="4">
    <source>
        <dbReference type="SAM" id="MobiDB-lite"/>
    </source>
</evidence>
<dbReference type="PANTHER" id="PTHR24198">
    <property type="entry name" value="ANKYRIN REPEAT AND PROTEIN KINASE DOMAIN-CONTAINING PROTEIN"/>
    <property type="match status" value="1"/>
</dbReference>
<dbReference type="Pfam" id="PF00023">
    <property type="entry name" value="Ank"/>
    <property type="match status" value="2"/>
</dbReference>
<feature type="repeat" description="ANK" evidence="3">
    <location>
        <begin position="136"/>
        <end position="168"/>
    </location>
</feature>
<evidence type="ECO:0000256" key="2">
    <source>
        <dbReference type="ARBA" id="ARBA00023043"/>
    </source>
</evidence>
<feature type="repeat" description="ANK" evidence="3">
    <location>
        <begin position="254"/>
        <end position="277"/>
    </location>
</feature>
<dbReference type="InterPro" id="IPR036770">
    <property type="entry name" value="Ankyrin_rpt-contain_sf"/>
</dbReference>
<evidence type="ECO:0000256" key="3">
    <source>
        <dbReference type="PROSITE-ProRule" id="PRU00023"/>
    </source>
</evidence>
<keyword evidence="6" id="KW-1185">Reference proteome</keyword>
<evidence type="ECO:0000256" key="1">
    <source>
        <dbReference type="ARBA" id="ARBA00022737"/>
    </source>
</evidence>
<dbReference type="OrthoDB" id="341259at2759"/>
<feature type="repeat" description="ANK" evidence="3">
    <location>
        <begin position="390"/>
        <end position="426"/>
    </location>
</feature>
<feature type="region of interest" description="Disordered" evidence="4">
    <location>
        <begin position="1"/>
        <end position="23"/>
    </location>
</feature>
<name>A0A084GG67_PSEDA</name>
<dbReference type="HOGENOM" id="CLU_352717_0_0_1"/>
<evidence type="ECO:0000313" key="6">
    <source>
        <dbReference type="Proteomes" id="UP000028545"/>
    </source>
</evidence>
<dbReference type="KEGG" id="sapo:SAPIO_CDS0630"/>
<feature type="repeat" description="ANK" evidence="3">
    <location>
        <begin position="356"/>
        <end position="377"/>
    </location>
</feature>
<dbReference type="SUPFAM" id="SSF48403">
    <property type="entry name" value="Ankyrin repeat"/>
    <property type="match status" value="3"/>
</dbReference>
<dbReference type="PRINTS" id="PR01415">
    <property type="entry name" value="ANKYRIN"/>
</dbReference>
<dbReference type="Proteomes" id="UP000028545">
    <property type="component" value="Unassembled WGS sequence"/>
</dbReference>
<sequence>MLDRYEVPAIEPGSSKSSASCGRARSIRRNTMSSLPDLPPEIILSIATTRRTIARVARTNRRLYNVLNPALYELNLSQSSPTKSCILWGARKGCLGTVKLGHQYGGDLNLDIKDTNWPQSGAVKAWHGDRWEFVTECGTALQLALRYGHLEIVSYLLEHGAKIHAPSLACCHCHTLGRLSYPLHEVVCDVPSVLRAYRDPGRDKEAALLLIRHGAYLHAPEQPVLPSLVENGRLDLIIPLLKQPGVDSGAAAFMGKTPLHVAAELGRDDIAKLLLDRPEVDIDALDASRRTAAERAAEQGHTGTLRLLLEGAKRKSSMEPNCCARALLAAAASGQLDVMKLLLGEYKVRALERDAHGDTALHVAVRGGHTATVKFLLGRPDVDVNVVGCSDMTAIHYAAGETQDVPLTPLIQALVDAGADVNASASSPNGTNTPLRYAIERKRTTAALALLSHGADPSLERGPSLRTGLTLLHHCLAPEGSHLSKEELRLIKQLIEKGADTESTSISDAVRPPSRTDGPPLFFAAAYAKSDSCVQWLLEAGASADLSLINARAPAASNPQSLLMALFYYWFPNDNYHRADGPISPRVSLGDVRRVQACIKMLLKHGARLDGVGSEQSALHYACEVAMEECFELLCVLLRGSTHRNVCLAHVEALKTEYGPGGSGNTTPRDHSLIEVRRFLEEKRAAGVPREPEFNFTVRAPLTGNDPHVSGSVSKAFAGYCSSNSVEMAFTRATEDFSALGGGHNIPYAYWDYGGTPKGAKELLPTNHSPFFAPEIETTLTTGGDAIALAALVFPVE</sequence>
<dbReference type="PROSITE" id="PS50088">
    <property type="entry name" value="ANK_REPEAT"/>
    <property type="match status" value="4"/>
</dbReference>